<comment type="similarity">
    <text evidence="1">Belongs to the UPF0585 family.</text>
</comment>
<protein>
    <submittedName>
        <fullName evidence="2">SAM-dependent methyltransferase</fullName>
    </submittedName>
</protein>
<dbReference type="InParanoid" id="A0A2P6N587"/>
<organism evidence="2 3">
    <name type="scientific">Planoprotostelium fungivorum</name>
    <dbReference type="NCBI Taxonomy" id="1890364"/>
    <lineage>
        <taxon>Eukaryota</taxon>
        <taxon>Amoebozoa</taxon>
        <taxon>Evosea</taxon>
        <taxon>Variosea</taxon>
        <taxon>Cavosteliida</taxon>
        <taxon>Cavosteliaceae</taxon>
        <taxon>Planoprotostelium</taxon>
    </lineage>
</organism>
<comment type="caution">
    <text evidence="2">The sequence shown here is derived from an EMBL/GenBank/DDBJ whole genome shotgun (WGS) entry which is preliminary data.</text>
</comment>
<keyword evidence="2" id="KW-0489">Methyltransferase</keyword>
<accession>A0A2P6N587</accession>
<keyword evidence="3" id="KW-1185">Reference proteome</keyword>
<evidence type="ECO:0000313" key="2">
    <source>
        <dbReference type="EMBL" id="PRP79120.1"/>
    </source>
</evidence>
<dbReference type="Pfam" id="PF06080">
    <property type="entry name" value="DUF938"/>
    <property type="match status" value="1"/>
</dbReference>
<proteinExistence type="inferred from homology"/>
<dbReference type="PANTHER" id="PTHR20974">
    <property type="entry name" value="UPF0585 PROTEIN CG18661"/>
    <property type="match status" value="1"/>
</dbReference>
<evidence type="ECO:0000313" key="3">
    <source>
        <dbReference type="Proteomes" id="UP000241769"/>
    </source>
</evidence>
<gene>
    <name evidence="2" type="ORF">PROFUN_11676</name>
</gene>
<dbReference type="AlphaFoldDB" id="A0A2P6N587"/>
<dbReference type="GO" id="GO:0032259">
    <property type="term" value="P:methylation"/>
    <property type="evidence" value="ECO:0007669"/>
    <property type="project" value="UniProtKB-KW"/>
</dbReference>
<dbReference type="InterPro" id="IPR010342">
    <property type="entry name" value="DUF938"/>
</dbReference>
<name>A0A2P6N587_9EUKA</name>
<keyword evidence="2" id="KW-0808">Transferase</keyword>
<dbReference type="EMBL" id="MDYQ01000196">
    <property type="protein sequence ID" value="PRP79120.1"/>
    <property type="molecule type" value="Genomic_DNA"/>
</dbReference>
<dbReference type="PANTHER" id="PTHR20974:SF0">
    <property type="entry name" value="UPF0585 PROTEIN CG18661"/>
    <property type="match status" value="1"/>
</dbReference>
<dbReference type="Proteomes" id="UP000241769">
    <property type="component" value="Unassembled WGS sequence"/>
</dbReference>
<dbReference type="Gene3D" id="3.40.50.150">
    <property type="entry name" value="Vaccinia Virus protein VP39"/>
    <property type="match status" value="1"/>
</dbReference>
<dbReference type="OrthoDB" id="10258744at2759"/>
<evidence type="ECO:0000256" key="1">
    <source>
        <dbReference type="ARBA" id="ARBA00008308"/>
    </source>
</evidence>
<dbReference type="InterPro" id="IPR029063">
    <property type="entry name" value="SAM-dependent_MTases_sf"/>
</dbReference>
<sequence>MEEERQKGWSVPGSWDRNKAPISQALSPYLISSSRVLEVASGLGIHASHLALEHPHLQFQPTELDPQLIHYINDTAADHRQNHSGSLTNLSTAIPFDVTRSSDWDTLSSLNGPFDLVMTNNLLHISPWTVTQKLFEGVGSRTDLFSGAVKVAIYGPFRRNNVFSGPNDERFDASLRERDVAWGIRDLEAVERVAIDNGFELKEALQMPANNWELIFVRSNSTRKCI</sequence>
<reference evidence="2 3" key="1">
    <citation type="journal article" date="2018" name="Genome Biol. Evol.">
        <title>Multiple Roots of Fruiting Body Formation in Amoebozoa.</title>
        <authorList>
            <person name="Hillmann F."/>
            <person name="Forbes G."/>
            <person name="Novohradska S."/>
            <person name="Ferling I."/>
            <person name="Riege K."/>
            <person name="Groth M."/>
            <person name="Westermann M."/>
            <person name="Marz M."/>
            <person name="Spaller T."/>
            <person name="Winckler T."/>
            <person name="Schaap P."/>
            <person name="Glockner G."/>
        </authorList>
    </citation>
    <scope>NUCLEOTIDE SEQUENCE [LARGE SCALE GENOMIC DNA]</scope>
    <source>
        <strain evidence="2 3">Jena</strain>
    </source>
</reference>
<dbReference type="SUPFAM" id="SSF53335">
    <property type="entry name" value="S-adenosyl-L-methionine-dependent methyltransferases"/>
    <property type="match status" value="1"/>
</dbReference>
<dbReference type="GO" id="GO:0008168">
    <property type="term" value="F:methyltransferase activity"/>
    <property type="evidence" value="ECO:0007669"/>
    <property type="project" value="UniProtKB-KW"/>
</dbReference>